<protein>
    <recommendedName>
        <fullName evidence="8">Major facilitator superfamily (MFS) profile domain-containing protein</fullName>
    </recommendedName>
</protein>
<dbReference type="GO" id="GO:0016020">
    <property type="term" value="C:membrane"/>
    <property type="evidence" value="ECO:0007669"/>
    <property type="project" value="UniProtKB-SubCell"/>
</dbReference>
<feature type="domain" description="Major facilitator superfamily (MFS) profile" evidence="8">
    <location>
        <begin position="33"/>
        <end position="454"/>
    </location>
</feature>
<reference evidence="9" key="1">
    <citation type="submission" date="2020-08" db="EMBL/GenBank/DDBJ databases">
        <title>Genome sequencing and assembly of the red palm weevil Rhynchophorus ferrugineus.</title>
        <authorList>
            <person name="Dias G.B."/>
            <person name="Bergman C.M."/>
            <person name="Manee M."/>
        </authorList>
    </citation>
    <scope>NUCLEOTIDE SEQUENCE</scope>
    <source>
        <strain evidence="9">AA-2017</strain>
        <tissue evidence="9">Whole larva</tissue>
    </source>
</reference>
<feature type="transmembrane region" description="Helical" evidence="7">
    <location>
        <begin position="254"/>
        <end position="277"/>
    </location>
</feature>
<dbReference type="PROSITE" id="PS50850">
    <property type="entry name" value="MFS"/>
    <property type="match status" value="1"/>
</dbReference>
<dbReference type="InterPro" id="IPR011701">
    <property type="entry name" value="MFS"/>
</dbReference>
<feature type="transmembrane region" description="Helical" evidence="7">
    <location>
        <begin position="197"/>
        <end position="216"/>
    </location>
</feature>
<feature type="transmembrane region" description="Helical" evidence="7">
    <location>
        <begin position="75"/>
        <end position="92"/>
    </location>
</feature>
<dbReference type="InterPro" id="IPR020846">
    <property type="entry name" value="MFS_dom"/>
</dbReference>
<accession>A0A834IT98</accession>
<comment type="caution">
    <text evidence="9">The sequence shown here is derived from an EMBL/GenBank/DDBJ whole genome shotgun (WGS) entry which is preliminary data.</text>
</comment>
<dbReference type="InterPro" id="IPR036259">
    <property type="entry name" value="MFS_trans_sf"/>
</dbReference>
<evidence type="ECO:0000313" key="10">
    <source>
        <dbReference type="Proteomes" id="UP000625711"/>
    </source>
</evidence>
<feature type="transmembrane region" description="Helical" evidence="7">
    <location>
        <begin position="359"/>
        <end position="380"/>
    </location>
</feature>
<feature type="transmembrane region" description="Helical" evidence="7">
    <location>
        <begin position="334"/>
        <end position="353"/>
    </location>
</feature>
<dbReference type="GO" id="GO:0006820">
    <property type="term" value="P:monoatomic anion transport"/>
    <property type="evidence" value="ECO:0007669"/>
    <property type="project" value="TreeGrafter"/>
</dbReference>
<name>A0A834IT98_RHYFE</name>
<organism evidence="9 10">
    <name type="scientific">Rhynchophorus ferrugineus</name>
    <name type="common">Red palm weevil</name>
    <name type="synonym">Curculio ferrugineus</name>
    <dbReference type="NCBI Taxonomy" id="354439"/>
    <lineage>
        <taxon>Eukaryota</taxon>
        <taxon>Metazoa</taxon>
        <taxon>Ecdysozoa</taxon>
        <taxon>Arthropoda</taxon>
        <taxon>Hexapoda</taxon>
        <taxon>Insecta</taxon>
        <taxon>Pterygota</taxon>
        <taxon>Neoptera</taxon>
        <taxon>Endopterygota</taxon>
        <taxon>Coleoptera</taxon>
        <taxon>Polyphaga</taxon>
        <taxon>Cucujiformia</taxon>
        <taxon>Curculionidae</taxon>
        <taxon>Dryophthorinae</taxon>
        <taxon>Rhynchophorus</taxon>
    </lineage>
</organism>
<keyword evidence="10" id="KW-1185">Reference proteome</keyword>
<dbReference type="Gene3D" id="1.20.1250.20">
    <property type="entry name" value="MFS general substrate transporter like domains"/>
    <property type="match status" value="2"/>
</dbReference>
<evidence type="ECO:0000313" key="9">
    <source>
        <dbReference type="EMBL" id="KAF7279312.1"/>
    </source>
</evidence>
<dbReference type="PANTHER" id="PTHR11662:SF280">
    <property type="entry name" value="FI21844P1-RELATED"/>
    <property type="match status" value="1"/>
</dbReference>
<dbReference type="FunFam" id="1.20.1250.20:FF:000003">
    <property type="entry name" value="Solute carrier family 17 member 3"/>
    <property type="match status" value="1"/>
</dbReference>
<feature type="transmembrane region" description="Helical" evidence="7">
    <location>
        <begin position="104"/>
        <end position="128"/>
    </location>
</feature>
<keyword evidence="2" id="KW-0813">Transport</keyword>
<feature type="transmembrane region" description="Helical" evidence="7">
    <location>
        <begin position="166"/>
        <end position="185"/>
    </location>
</feature>
<feature type="transmembrane region" description="Helical" evidence="7">
    <location>
        <begin position="392"/>
        <end position="415"/>
    </location>
</feature>
<comment type="subcellular location">
    <subcellularLocation>
        <location evidence="1">Membrane</location>
        <topology evidence="1">Multi-pass membrane protein</topology>
    </subcellularLocation>
</comment>
<evidence type="ECO:0000256" key="6">
    <source>
        <dbReference type="ARBA" id="ARBA00023136"/>
    </source>
</evidence>
<evidence type="ECO:0000256" key="7">
    <source>
        <dbReference type="SAM" id="Phobius"/>
    </source>
</evidence>
<dbReference type="SUPFAM" id="SSF103473">
    <property type="entry name" value="MFS general substrate transporter"/>
    <property type="match status" value="1"/>
</dbReference>
<evidence type="ECO:0000256" key="2">
    <source>
        <dbReference type="ARBA" id="ARBA00022448"/>
    </source>
</evidence>
<dbReference type="Pfam" id="PF07690">
    <property type="entry name" value="MFS_1"/>
    <property type="match status" value="1"/>
</dbReference>
<dbReference type="AlphaFoldDB" id="A0A834IT98"/>
<evidence type="ECO:0000256" key="4">
    <source>
        <dbReference type="ARBA" id="ARBA00022847"/>
    </source>
</evidence>
<keyword evidence="3 7" id="KW-0812">Transmembrane</keyword>
<sequence length="482" mass="52314">MTATVQEKGPGLDGIHYTGDKGPFFGARHVQLILSALAMGIMMSTKSMFSVLIVAMVKEGSSVNPDVPYYDWNNVNVIISSILWSGLFFQSFSGHMGKEYGPKWFVAGALALNAISFSLIPLAASLAGSTGVICCRLAQGAAQGIFMPMTACVHGTWIPTEERARLGFIGTCGVTFSLMISSIVAGTVSKSSLGWPWGFYMFGILNLAYVLVWILFAHQSAETHPYISPEEKRYIQTSLSQRPGTNLPTPWLKILLNIHVWAIIVAMIGGSFIMTFVQSEKSIFLDKIMKFDIQANGIVGSIPTLCGAFSGVIFAFLSDYTVKSKIMSTVNSRRIFHVIGSISNALCLVSLTFVPSDKAAIAVVILCFESIFMIACIAGGSTINVYDISPKFAGIIVGIASTIGDAFALFAPLLAQWCITDQDDVEQWRLAFSITAGIAIVGAIFFGVFATDKRQEWNEPTIDYKVDRRFSAMSIEGSLNKF</sequence>
<dbReference type="PANTHER" id="PTHR11662">
    <property type="entry name" value="SOLUTE CARRIER FAMILY 17"/>
    <property type="match status" value="1"/>
</dbReference>
<evidence type="ECO:0000256" key="5">
    <source>
        <dbReference type="ARBA" id="ARBA00022989"/>
    </source>
</evidence>
<dbReference type="EMBL" id="JAACXV010000369">
    <property type="protein sequence ID" value="KAF7279312.1"/>
    <property type="molecule type" value="Genomic_DNA"/>
</dbReference>
<feature type="transmembrane region" description="Helical" evidence="7">
    <location>
        <begin position="427"/>
        <end position="450"/>
    </location>
</feature>
<keyword evidence="4" id="KW-0769">Symport</keyword>
<evidence type="ECO:0000256" key="1">
    <source>
        <dbReference type="ARBA" id="ARBA00004141"/>
    </source>
</evidence>
<keyword evidence="5 7" id="KW-1133">Transmembrane helix</keyword>
<dbReference type="InterPro" id="IPR050382">
    <property type="entry name" value="MFS_Na/Anion_cotransporter"/>
</dbReference>
<feature type="transmembrane region" description="Helical" evidence="7">
    <location>
        <begin position="297"/>
        <end position="322"/>
    </location>
</feature>
<evidence type="ECO:0000259" key="8">
    <source>
        <dbReference type="PROSITE" id="PS50850"/>
    </source>
</evidence>
<dbReference type="Proteomes" id="UP000625711">
    <property type="component" value="Unassembled WGS sequence"/>
</dbReference>
<proteinExistence type="predicted"/>
<evidence type="ECO:0000256" key="3">
    <source>
        <dbReference type="ARBA" id="ARBA00022692"/>
    </source>
</evidence>
<gene>
    <name evidence="9" type="ORF">GWI33_007404</name>
</gene>
<keyword evidence="6 7" id="KW-0472">Membrane</keyword>
<feature type="transmembrane region" description="Helical" evidence="7">
    <location>
        <begin position="32"/>
        <end position="55"/>
    </location>
</feature>
<dbReference type="OrthoDB" id="2985014at2759"/>
<dbReference type="GO" id="GO:0015293">
    <property type="term" value="F:symporter activity"/>
    <property type="evidence" value="ECO:0007669"/>
    <property type="project" value="UniProtKB-KW"/>
</dbReference>